<evidence type="ECO:0000313" key="13">
    <source>
        <dbReference type="EMBL" id="TFZ82943.1"/>
    </source>
</evidence>
<keyword evidence="7" id="KW-0862">Zinc</keyword>
<dbReference type="RefSeq" id="WP_135281613.1">
    <property type="nucleotide sequence ID" value="NZ_SRIO01000006.1"/>
</dbReference>
<dbReference type="OrthoDB" id="9810148at2"/>
<evidence type="ECO:0000256" key="2">
    <source>
        <dbReference type="ARBA" id="ARBA00022679"/>
    </source>
</evidence>
<dbReference type="Pfam" id="PF22608">
    <property type="entry name" value="DNAX_ATPase_lid"/>
    <property type="match status" value="1"/>
</dbReference>
<reference evidence="13 14" key="1">
    <citation type="journal article" date="2019" name="ISME J.">
        <title>Candidatus Macondimonas diazotrophica, a novel gammaproteobacterial genus dominating crude-oil-contaminated coastal sediments.</title>
        <authorList>
            <person name="Karthikeyan S."/>
            <person name="Konstantinidis K."/>
        </authorList>
    </citation>
    <scope>NUCLEOTIDE SEQUENCE [LARGE SCALE GENOMIC DNA]</scope>
    <source>
        <strain evidence="13 14">KTK01</strain>
    </source>
</reference>
<evidence type="ECO:0000259" key="12">
    <source>
        <dbReference type="SMART" id="SM00382"/>
    </source>
</evidence>
<dbReference type="GO" id="GO:0005524">
    <property type="term" value="F:ATP binding"/>
    <property type="evidence" value="ECO:0007669"/>
    <property type="project" value="UniProtKB-KW"/>
</dbReference>
<dbReference type="EC" id="2.7.7.7" evidence="11"/>
<name>A0A4Z0F9A4_9GAMM</name>
<dbReference type="GO" id="GO:0003677">
    <property type="term" value="F:DNA binding"/>
    <property type="evidence" value="ECO:0007669"/>
    <property type="project" value="InterPro"/>
</dbReference>
<keyword evidence="5" id="KW-0479">Metal-binding</keyword>
<dbReference type="Gene3D" id="3.30.300.150">
    <property type="entry name" value="DNA polymerase III, tau subunit, domain V"/>
    <property type="match status" value="1"/>
</dbReference>
<dbReference type="InterPro" id="IPR008921">
    <property type="entry name" value="DNA_pol3_clamp-load_cplx_C"/>
</dbReference>
<dbReference type="GO" id="GO:0003887">
    <property type="term" value="F:DNA-directed DNA polymerase activity"/>
    <property type="evidence" value="ECO:0007669"/>
    <property type="project" value="UniProtKB-KW"/>
</dbReference>
<dbReference type="CDD" id="cd18137">
    <property type="entry name" value="HLD_clamp_pol_III_gamma_tau"/>
    <property type="match status" value="1"/>
</dbReference>
<dbReference type="PRINTS" id="PR00300">
    <property type="entry name" value="CLPPROTEASEA"/>
</dbReference>
<dbReference type="NCBIfam" id="NF005942">
    <property type="entry name" value="PRK07994.1"/>
    <property type="match status" value="1"/>
</dbReference>
<dbReference type="EMBL" id="SRIO01000006">
    <property type="protein sequence ID" value="TFZ82943.1"/>
    <property type="molecule type" value="Genomic_DNA"/>
</dbReference>
<dbReference type="GO" id="GO:0009360">
    <property type="term" value="C:DNA polymerase III complex"/>
    <property type="evidence" value="ECO:0007669"/>
    <property type="project" value="InterPro"/>
</dbReference>
<dbReference type="Pfam" id="PF12170">
    <property type="entry name" value="DNA_pol3_tau_5"/>
    <property type="match status" value="1"/>
</dbReference>
<keyword evidence="6 11" id="KW-0547">Nucleotide-binding</keyword>
<dbReference type="SUPFAM" id="SSF52540">
    <property type="entry name" value="P-loop containing nucleoside triphosphate hydrolases"/>
    <property type="match status" value="1"/>
</dbReference>
<evidence type="ECO:0000256" key="9">
    <source>
        <dbReference type="ARBA" id="ARBA00022932"/>
    </source>
</evidence>
<dbReference type="Gene3D" id="3.40.50.300">
    <property type="entry name" value="P-loop containing nucleotide triphosphate hydrolases"/>
    <property type="match status" value="1"/>
</dbReference>
<dbReference type="NCBIfam" id="TIGR02397">
    <property type="entry name" value="dnaX_nterm"/>
    <property type="match status" value="1"/>
</dbReference>
<dbReference type="AlphaFoldDB" id="A0A4Z0F9A4"/>
<dbReference type="InterPro" id="IPR001270">
    <property type="entry name" value="ClpA/B"/>
</dbReference>
<protein>
    <recommendedName>
        <fullName evidence="11">DNA polymerase III subunit gamma/tau</fullName>
        <ecNumber evidence="11">2.7.7.7</ecNumber>
    </recommendedName>
</protein>
<dbReference type="SUPFAM" id="SSF48019">
    <property type="entry name" value="post-AAA+ oligomerization domain-like"/>
    <property type="match status" value="1"/>
</dbReference>
<dbReference type="FunFam" id="1.10.8.60:FF:000013">
    <property type="entry name" value="DNA polymerase III subunit gamma/tau"/>
    <property type="match status" value="1"/>
</dbReference>
<dbReference type="InterPro" id="IPR027417">
    <property type="entry name" value="P-loop_NTPase"/>
</dbReference>
<dbReference type="InterPro" id="IPR021029">
    <property type="entry name" value="DNA_pol_III_tau_dom-5"/>
</dbReference>
<evidence type="ECO:0000256" key="6">
    <source>
        <dbReference type="ARBA" id="ARBA00022741"/>
    </source>
</evidence>
<comment type="subunit">
    <text evidence="11">DNA polymerase III contains a core (composed of alpha, epsilon and theta chains) that associates with a tau subunit. This core dimerizes to form the POLIII' complex. PolIII' associates with the gamma complex (composed of gamma, delta, delta', psi and chi chains) and with the beta chain to form the complete DNA polymerase III complex.</text>
</comment>
<dbReference type="SMART" id="SM00382">
    <property type="entry name" value="AAA"/>
    <property type="match status" value="1"/>
</dbReference>
<evidence type="ECO:0000256" key="10">
    <source>
        <dbReference type="ARBA" id="ARBA00049244"/>
    </source>
</evidence>
<dbReference type="GO" id="GO:0006261">
    <property type="term" value="P:DNA-templated DNA replication"/>
    <property type="evidence" value="ECO:0007669"/>
    <property type="project" value="TreeGrafter"/>
</dbReference>
<accession>A0A4Z0F9A4</accession>
<dbReference type="InterPro" id="IPR012763">
    <property type="entry name" value="DNA_pol_III_sug/sutau_N"/>
</dbReference>
<dbReference type="FunFam" id="3.40.50.300:FF:000014">
    <property type="entry name" value="DNA polymerase III subunit gamma/tau"/>
    <property type="match status" value="1"/>
</dbReference>
<evidence type="ECO:0000256" key="1">
    <source>
        <dbReference type="ARBA" id="ARBA00006360"/>
    </source>
</evidence>
<dbReference type="Proteomes" id="UP000297890">
    <property type="component" value="Unassembled WGS sequence"/>
</dbReference>
<gene>
    <name evidence="11" type="primary">dnaX</name>
    <name evidence="13" type="ORF">E4680_06650</name>
</gene>
<dbReference type="Gene3D" id="1.10.8.60">
    <property type="match status" value="1"/>
</dbReference>
<keyword evidence="3 11" id="KW-0548">Nucleotidyltransferase</keyword>
<keyword evidence="14" id="KW-1185">Reference proteome</keyword>
<evidence type="ECO:0000256" key="3">
    <source>
        <dbReference type="ARBA" id="ARBA00022695"/>
    </source>
</evidence>
<comment type="similarity">
    <text evidence="1 11">Belongs to the DnaX/STICHEL family.</text>
</comment>
<organism evidence="13 14">
    <name type="scientific">Candidatus Macondimonas diazotrophica</name>
    <dbReference type="NCBI Taxonomy" id="2305248"/>
    <lineage>
        <taxon>Bacteria</taxon>
        <taxon>Pseudomonadati</taxon>
        <taxon>Pseudomonadota</taxon>
        <taxon>Gammaproteobacteria</taxon>
        <taxon>Chromatiales</taxon>
        <taxon>Ectothiorhodospiraceae</taxon>
        <taxon>Candidatus Macondimonas</taxon>
    </lineage>
</organism>
<evidence type="ECO:0000313" key="14">
    <source>
        <dbReference type="Proteomes" id="UP000297890"/>
    </source>
</evidence>
<dbReference type="InterPro" id="IPR003593">
    <property type="entry name" value="AAA+_ATPase"/>
</dbReference>
<dbReference type="Gene3D" id="1.20.272.10">
    <property type="match status" value="1"/>
</dbReference>
<dbReference type="GO" id="GO:0046872">
    <property type="term" value="F:metal ion binding"/>
    <property type="evidence" value="ECO:0007669"/>
    <property type="project" value="UniProtKB-KW"/>
</dbReference>
<proteinExistence type="inferred from homology"/>
<dbReference type="InterPro" id="IPR050238">
    <property type="entry name" value="DNA_Rep/Repair_Clamp_Loader"/>
</dbReference>
<dbReference type="InterPro" id="IPR045085">
    <property type="entry name" value="HLD_clamp_pol_III_gamma_tau"/>
</dbReference>
<comment type="caution">
    <text evidence="13">The sequence shown here is derived from an EMBL/GenBank/DDBJ whole genome shotgun (WGS) entry which is preliminary data.</text>
</comment>
<evidence type="ECO:0000256" key="5">
    <source>
        <dbReference type="ARBA" id="ARBA00022723"/>
    </source>
</evidence>
<keyword evidence="8 11" id="KW-0067">ATP-binding</keyword>
<dbReference type="PANTHER" id="PTHR11669:SF0">
    <property type="entry name" value="PROTEIN STICHEL-LIKE 2"/>
    <property type="match status" value="1"/>
</dbReference>
<dbReference type="Pfam" id="PF13177">
    <property type="entry name" value="DNA_pol3_delta2"/>
    <property type="match status" value="1"/>
</dbReference>
<dbReference type="Pfam" id="PF12169">
    <property type="entry name" value="DNA_pol3_gamma3"/>
    <property type="match status" value="1"/>
</dbReference>
<comment type="function">
    <text evidence="11">DNA polymerase III is a complex, multichain enzyme responsible for most of the replicative synthesis in bacteria. This DNA polymerase also exhibits 3' to 5' exonuclease activity.</text>
</comment>
<sequence length="551" mass="59969">MSYTVLARKWRPRSFDELIGQEHVVRALSNALSQQRLHHAYLFTGTRGVGKTTLARILAKCLNCRDGVSAEPCGRCEACEEIDQGRFMDLIEVDAASRTKVDDTRALLDNAQYAPGKGRFKIYLIDEVHMLSTHSFNALLKTLEEPPEHVKFLLATTDPQKLPVTVLSRCLQFNLHRLSADRIASHLATILQAEQVTFDPVALRALGRAADGSVRDSLSLLDQAIAYAGGPLTVADVDAMLGTVDRLQVDTLLSALVNGEAEAIWQVLAAWRQRSLDYAGLLDALALRLQAIAFTQTFGCVSEEEEPVSPELAAALSPATVQVYYQICLLGKRDLALAPDPASGFEMVVLRLHAFRPPSDKGTGAVREAPVIAAAAGDEGTAASAPQPIADRPAQAASKPSRVMPAPARPVAHSPAAAADEWHDLLGQLGLRGGALELARHCALKSRSTGRMVLELPRQQHALRRPAAEQGLVHALRAHLRQPELVLQIETIEQATHPTPAQRDEDERAQRQALAEAAIREDPVVQMMEARLDARLQGVRPRDSVRSHDGE</sequence>
<evidence type="ECO:0000256" key="4">
    <source>
        <dbReference type="ARBA" id="ARBA00022705"/>
    </source>
</evidence>
<evidence type="ECO:0000256" key="7">
    <source>
        <dbReference type="ARBA" id="ARBA00022833"/>
    </source>
</evidence>
<evidence type="ECO:0000256" key="11">
    <source>
        <dbReference type="RuleBase" id="RU364063"/>
    </source>
</evidence>
<keyword evidence="4 11" id="KW-0235">DNA replication</keyword>
<feature type="domain" description="AAA+ ATPase" evidence="12">
    <location>
        <begin position="37"/>
        <end position="178"/>
    </location>
</feature>
<dbReference type="CDD" id="cd00009">
    <property type="entry name" value="AAA"/>
    <property type="match status" value="1"/>
</dbReference>
<keyword evidence="2 11" id="KW-0808">Transferase</keyword>
<evidence type="ECO:0000256" key="8">
    <source>
        <dbReference type="ARBA" id="ARBA00022840"/>
    </source>
</evidence>
<dbReference type="PANTHER" id="PTHR11669">
    <property type="entry name" value="REPLICATION FACTOR C / DNA POLYMERASE III GAMMA-TAU SUBUNIT"/>
    <property type="match status" value="1"/>
</dbReference>
<dbReference type="InterPro" id="IPR038249">
    <property type="entry name" value="PolIII_tau_V_sf"/>
</dbReference>
<dbReference type="InterPro" id="IPR022754">
    <property type="entry name" value="DNA_pol_III_gamma-3"/>
</dbReference>
<comment type="catalytic activity">
    <reaction evidence="10 11">
        <text>DNA(n) + a 2'-deoxyribonucleoside 5'-triphosphate = DNA(n+1) + diphosphate</text>
        <dbReference type="Rhea" id="RHEA:22508"/>
        <dbReference type="Rhea" id="RHEA-COMP:17339"/>
        <dbReference type="Rhea" id="RHEA-COMP:17340"/>
        <dbReference type="ChEBI" id="CHEBI:33019"/>
        <dbReference type="ChEBI" id="CHEBI:61560"/>
        <dbReference type="ChEBI" id="CHEBI:173112"/>
        <dbReference type="EC" id="2.7.7.7"/>
    </reaction>
</comment>
<keyword evidence="9 11" id="KW-0239">DNA-directed DNA polymerase</keyword>